<feature type="domain" description="Protein kinase" evidence="3">
    <location>
        <begin position="1"/>
        <end position="246"/>
    </location>
</feature>
<dbReference type="Pfam" id="PF00069">
    <property type="entry name" value="Pkinase"/>
    <property type="match status" value="1"/>
</dbReference>
<dbReference type="SUPFAM" id="SSF56112">
    <property type="entry name" value="Protein kinase-like (PK-like)"/>
    <property type="match status" value="1"/>
</dbReference>
<feature type="region of interest" description="Disordered" evidence="2">
    <location>
        <begin position="467"/>
        <end position="645"/>
    </location>
</feature>
<dbReference type="OrthoDB" id="9942861at2759"/>
<dbReference type="Gene3D" id="1.10.510.10">
    <property type="entry name" value="Transferase(Phosphotransferase) domain 1"/>
    <property type="match status" value="1"/>
</dbReference>
<dbReference type="Proteomes" id="UP000507470">
    <property type="component" value="Unassembled WGS sequence"/>
</dbReference>
<dbReference type="Gene3D" id="1.25.10.10">
    <property type="entry name" value="Leucine-rich Repeat Variant"/>
    <property type="match status" value="1"/>
</dbReference>
<protein>
    <submittedName>
        <fullName evidence="4">SCYL3</fullName>
    </submittedName>
</protein>
<dbReference type="InterPro" id="IPR051177">
    <property type="entry name" value="CIK-Related_Protein"/>
</dbReference>
<dbReference type="InterPro" id="IPR011009">
    <property type="entry name" value="Kinase-like_dom_sf"/>
</dbReference>
<comment type="similarity">
    <text evidence="1">Belongs to the protein kinase superfamily.</text>
</comment>
<organism evidence="4 5">
    <name type="scientific">Mytilus coruscus</name>
    <name type="common">Sea mussel</name>
    <dbReference type="NCBI Taxonomy" id="42192"/>
    <lineage>
        <taxon>Eukaryota</taxon>
        <taxon>Metazoa</taxon>
        <taxon>Spiralia</taxon>
        <taxon>Lophotrochozoa</taxon>
        <taxon>Mollusca</taxon>
        <taxon>Bivalvia</taxon>
        <taxon>Autobranchia</taxon>
        <taxon>Pteriomorphia</taxon>
        <taxon>Mytilida</taxon>
        <taxon>Mytiloidea</taxon>
        <taxon>Mytilidae</taxon>
        <taxon>Mytilinae</taxon>
        <taxon>Mytilus</taxon>
    </lineage>
</organism>
<evidence type="ECO:0000256" key="2">
    <source>
        <dbReference type="SAM" id="MobiDB-lite"/>
    </source>
</evidence>
<dbReference type="EMBL" id="CACVKT020008919">
    <property type="protein sequence ID" value="CAC5418462.1"/>
    <property type="molecule type" value="Genomic_DNA"/>
</dbReference>
<evidence type="ECO:0000313" key="4">
    <source>
        <dbReference type="EMBL" id="CAC5418462.1"/>
    </source>
</evidence>
<sequence length="741" mass="84147">MGAETSSLEECSLEPPVIPGSETEWEVRHGITFENDTPITVFSERSKKKDKLRVFERNIKFLKSVRHPNILHYIRDGKNEDRFLVTERATPLSLVLGDLSSMEVASGICNIISALSFLHDKANICHNNICADAVYVTENGHWKLGGFQCACRFIEASPEFLKSVEKFRNETSIVPEERGGGLNLTAEFGHVRDVYSFGVLVDSLLEQLEDLDEIIKTFELRIQDECLNSDPKQRPKLDTFLEDKIFSNDLLSLSTFLHHITLKNKDEREEFYRNLLQRLQSLPEETVGKHLVKPLLCRFVLLDKTAREVVAPHILTPIRDLGKGRLAQRREITPVFSESIYRLYVIPELYKAFCCHEINIRTLLLKFFPCYVDLFDKEKLEDIIFPQILLGIRDTNEELAALSLHCLADMIPILGRDVVIGGRSKTYFIEGLPKNINTNLQEKDPAKNINGVIGKVKLKDLATLSKTKTESNQSSLSDSKSKEEKMKEARERREQKRLERQNKKNSLTKAKADERNKIDTIVKSEPVDQEINMEPNLIDSVQPEVFSTDKDDWSDWEDENQSLNDDWSNSSHDRVPSLSNSSVTTETTQSLSSNKHHSPNRFHPTDTRTDSIGSKDNDINDNTSKPSSKTNHTFKKSGMSLKGKVKTIKPQANKPLGAEFDIHNVEIKVQAQKEEDFFADMIPEIKPTTPKENLSLSLPKSPVSGDKTEKSSMFVYTEAEVDKDTSASGWGDDDGWDVEGF</sequence>
<feature type="compositionally biased region" description="Basic and acidic residues" evidence="2">
    <location>
        <begin position="510"/>
        <end position="526"/>
    </location>
</feature>
<evidence type="ECO:0000313" key="5">
    <source>
        <dbReference type="Proteomes" id="UP000507470"/>
    </source>
</evidence>
<keyword evidence="5" id="KW-1185">Reference proteome</keyword>
<dbReference type="InterPro" id="IPR016024">
    <property type="entry name" value="ARM-type_fold"/>
</dbReference>
<dbReference type="SUPFAM" id="SSF48371">
    <property type="entry name" value="ARM repeat"/>
    <property type="match status" value="1"/>
</dbReference>
<dbReference type="PANTHER" id="PTHR12984">
    <property type="entry name" value="SCY1-RELATED S/T PROTEIN KINASE-LIKE"/>
    <property type="match status" value="1"/>
</dbReference>
<dbReference type="InterPro" id="IPR011989">
    <property type="entry name" value="ARM-like"/>
</dbReference>
<dbReference type="PROSITE" id="PS50011">
    <property type="entry name" value="PROTEIN_KINASE_DOM"/>
    <property type="match status" value="1"/>
</dbReference>
<name>A0A6J8EFJ7_MYTCO</name>
<dbReference type="PANTHER" id="PTHR12984:SF15">
    <property type="entry name" value="PROTEIN-ASSOCIATING WITH THE CARBOXYL-TERMINAL DOMAIN OF EZRIN"/>
    <property type="match status" value="1"/>
</dbReference>
<gene>
    <name evidence="4" type="ORF">MCOR_50898</name>
</gene>
<feature type="compositionally biased region" description="Polar residues" evidence="2">
    <location>
        <begin position="619"/>
        <end position="631"/>
    </location>
</feature>
<dbReference type="GO" id="GO:0005524">
    <property type="term" value="F:ATP binding"/>
    <property type="evidence" value="ECO:0007669"/>
    <property type="project" value="InterPro"/>
</dbReference>
<evidence type="ECO:0000259" key="3">
    <source>
        <dbReference type="PROSITE" id="PS50011"/>
    </source>
</evidence>
<dbReference type="AlphaFoldDB" id="A0A6J8EFJ7"/>
<feature type="compositionally biased region" description="Polar residues" evidence="2">
    <location>
        <begin position="561"/>
        <end position="570"/>
    </location>
</feature>
<reference evidence="4 5" key="1">
    <citation type="submission" date="2020-06" db="EMBL/GenBank/DDBJ databases">
        <authorList>
            <person name="Li R."/>
            <person name="Bekaert M."/>
        </authorList>
    </citation>
    <scope>NUCLEOTIDE SEQUENCE [LARGE SCALE GENOMIC DNA]</scope>
    <source>
        <strain evidence="5">wild</strain>
    </source>
</reference>
<evidence type="ECO:0000256" key="1">
    <source>
        <dbReference type="ARBA" id="ARBA00038349"/>
    </source>
</evidence>
<feature type="compositionally biased region" description="Basic and acidic residues" evidence="2">
    <location>
        <begin position="603"/>
        <end position="618"/>
    </location>
</feature>
<feature type="region of interest" description="Disordered" evidence="2">
    <location>
        <begin position="688"/>
        <end position="709"/>
    </location>
</feature>
<dbReference type="Gene3D" id="3.30.200.20">
    <property type="entry name" value="Phosphorylase Kinase, domain 1"/>
    <property type="match status" value="1"/>
</dbReference>
<dbReference type="InterPro" id="IPR000719">
    <property type="entry name" value="Prot_kinase_dom"/>
</dbReference>
<accession>A0A6J8EFJ7</accession>
<feature type="compositionally biased region" description="Polar residues" evidence="2">
    <location>
        <begin position="577"/>
        <end position="593"/>
    </location>
</feature>
<dbReference type="GO" id="GO:0004672">
    <property type="term" value="F:protein kinase activity"/>
    <property type="evidence" value="ECO:0007669"/>
    <property type="project" value="InterPro"/>
</dbReference>
<dbReference type="SMART" id="SM00220">
    <property type="entry name" value="S_TKc"/>
    <property type="match status" value="1"/>
</dbReference>
<proteinExistence type="inferred from homology"/>
<feature type="compositionally biased region" description="Basic and acidic residues" evidence="2">
    <location>
        <begin position="479"/>
        <end position="502"/>
    </location>
</feature>